<dbReference type="Gene3D" id="2.40.10.10">
    <property type="entry name" value="Trypsin-like serine proteases"/>
    <property type="match status" value="2"/>
</dbReference>
<dbReference type="InterPro" id="IPR001314">
    <property type="entry name" value="Peptidase_S1A"/>
</dbReference>
<evidence type="ECO:0000256" key="2">
    <source>
        <dbReference type="ARBA" id="ARBA00022670"/>
    </source>
</evidence>
<dbReference type="PANTHER" id="PTHR24276">
    <property type="entry name" value="POLYSERASE-RELATED"/>
    <property type="match status" value="1"/>
</dbReference>
<evidence type="ECO:0000313" key="8">
    <source>
        <dbReference type="Proteomes" id="UP000215335"/>
    </source>
</evidence>
<evidence type="ECO:0000313" key="7">
    <source>
        <dbReference type="EMBL" id="OXU17406.1"/>
    </source>
</evidence>
<comment type="caution">
    <text evidence="7">The sequence shown here is derived from an EMBL/GenBank/DDBJ whole genome shotgun (WGS) entry which is preliminary data.</text>
</comment>
<dbReference type="PANTHER" id="PTHR24276:SF91">
    <property type="entry name" value="AT26814P-RELATED"/>
    <property type="match status" value="1"/>
</dbReference>
<proteinExistence type="inferred from homology"/>
<dbReference type="AlphaFoldDB" id="A0A232EGC9"/>
<dbReference type="PRINTS" id="PR00722">
    <property type="entry name" value="CHYMOTRYPSIN"/>
</dbReference>
<dbReference type="Proteomes" id="UP000215335">
    <property type="component" value="Unassembled WGS sequence"/>
</dbReference>
<dbReference type="Pfam" id="PF00089">
    <property type="entry name" value="Trypsin"/>
    <property type="match status" value="1"/>
</dbReference>
<evidence type="ECO:0000256" key="5">
    <source>
        <dbReference type="ARBA" id="ARBA00023157"/>
    </source>
</evidence>
<reference evidence="7 8" key="1">
    <citation type="journal article" date="2017" name="Curr. Biol.">
        <title>The Evolution of Venom by Co-option of Single-Copy Genes.</title>
        <authorList>
            <person name="Martinson E.O."/>
            <person name="Mrinalini"/>
            <person name="Kelkar Y.D."/>
            <person name="Chang C.H."/>
            <person name="Werren J.H."/>
        </authorList>
    </citation>
    <scope>NUCLEOTIDE SEQUENCE [LARGE SCALE GENOMIC DNA]</scope>
    <source>
        <strain evidence="7 8">Alberta</strain>
        <tissue evidence="7">Whole body</tissue>
    </source>
</reference>
<dbReference type="SUPFAM" id="SSF50494">
    <property type="entry name" value="Trypsin-like serine proteases"/>
    <property type="match status" value="1"/>
</dbReference>
<dbReference type="SMART" id="SM00020">
    <property type="entry name" value="Tryp_SPc"/>
    <property type="match status" value="1"/>
</dbReference>
<keyword evidence="2" id="KW-0645">Protease</keyword>
<dbReference type="InterPro" id="IPR050430">
    <property type="entry name" value="Peptidase_S1"/>
</dbReference>
<evidence type="ECO:0000256" key="4">
    <source>
        <dbReference type="ARBA" id="ARBA00022825"/>
    </source>
</evidence>
<gene>
    <name evidence="7" type="ORF">TSAR_012378</name>
</gene>
<dbReference type="PROSITE" id="PS50240">
    <property type="entry name" value="TRYPSIN_DOM"/>
    <property type="match status" value="1"/>
</dbReference>
<dbReference type="InterPro" id="IPR009003">
    <property type="entry name" value="Peptidase_S1_PA"/>
</dbReference>
<dbReference type="InterPro" id="IPR043504">
    <property type="entry name" value="Peptidase_S1_PA_chymotrypsin"/>
</dbReference>
<keyword evidence="8" id="KW-1185">Reference proteome</keyword>
<dbReference type="InterPro" id="IPR018114">
    <property type="entry name" value="TRYPSIN_HIS"/>
</dbReference>
<evidence type="ECO:0000256" key="1">
    <source>
        <dbReference type="ARBA" id="ARBA00007664"/>
    </source>
</evidence>
<dbReference type="EMBL" id="NNAY01004791">
    <property type="protein sequence ID" value="OXU17406.1"/>
    <property type="molecule type" value="Genomic_DNA"/>
</dbReference>
<keyword evidence="5" id="KW-1015">Disulfide bond</keyword>
<organism evidence="7 8">
    <name type="scientific">Trichomalopsis sarcophagae</name>
    <dbReference type="NCBI Taxonomy" id="543379"/>
    <lineage>
        <taxon>Eukaryota</taxon>
        <taxon>Metazoa</taxon>
        <taxon>Ecdysozoa</taxon>
        <taxon>Arthropoda</taxon>
        <taxon>Hexapoda</taxon>
        <taxon>Insecta</taxon>
        <taxon>Pterygota</taxon>
        <taxon>Neoptera</taxon>
        <taxon>Endopterygota</taxon>
        <taxon>Hymenoptera</taxon>
        <taxon>Apocrita</taxon>
        <taxon>Proctotrupomorpha</taxon>
        <taxon>Chalcidoidea</taxon>
        <taxon>Pteromalidae</taxon>
        <taxon>Pteromalinae</taxon>
        <taxon>Trichomalopsis</taxon>
    </lineage>
</organism>
<accession>A0A232EGC9</accession>
<feature type="domain" description="Peptidase S1" evidence="6">
    <location>
        <begin position="53"/>
        <end position="267"/>
    </location>
</feature>
<keyword evidence="3" id="KW-0378">Hydrolase</keyword>
<comment type="similarity">
    <text evidence="1">Belongs to the peptidase S1 family.</text>
</comment>
<evidence type="ECO:0000259" key="6">
    <source>
        <dbReference type="PROSITE" id="PS50240"/>
    </source>
</evidence>
<dbReference type="PROSITE" id="PS00134">
    <property type="entry name" value="TRYPSIN_HIS"/>
    <property type="match status" value="1"/>
</dbReference>
<protein>
    <recommendedName>
        <fullName evidence="6">Peptidase S1 domain-containing protein</fullName>
    </recommendedName>
</protein>
<name>A0A232EGC9_9HYME</name>
<dbReference type="InterPro" id="IPR001254">
    <property type="entry name" value="Trypsin_dom"/>
</dbReference>
<dbReference type="GO" id="GO:0004252">
    <property type="term" value="F:serine-type endopeptidase activity"/>
    <property type="evidence" value="ECO:0007669"/>
    <property type="project" value="InterPro"/>
</dbReference>
<sequence length="271" mass="29628">MQKCCVRHKGALLIANMAWSSIALLAIVLTATFVHADADGIVRDAKLKLPHSYEVSIKFANRHFCSGAIIAPRHVLTAAHCFYQNGAKFPDPMYKYMSVVSGSNSSLSDGGNRHRIKNVTTHQDLSSATKDFWISDIAVLTLESEIQYTALEQPIEPSDVDASKSVRARTSVWASPVENLQYVEVYLISHGKCAEKLKEKFLGEHDSKICGYTRTGRGLCLNNDGSPLVQDGKVIGVASTSEGCVNGSPDVYTNVYKNLDFIGKAIEQNSN</sequence>
<dbReference type="GO" id="GO:0006508">
    <property type="term" value="P:proteolysis"/>
    <property type="evidence" value="ECO:0007669"/>
    <property type="project" value="UniProtKB-KW"/>
</dbReference>
<dbReference type="FunFam" id="2.40.10.10:FF:000068">
    <property type="entry name" value="transmembrane protease serine 2"/>
    <property type="match status" value="1"/>
</dbReference>
<dbReference type="STRING" id="543379.A0A232EGC9"/>
<evidence type="ECO:0000256" key="3">
    <source>
        <dbReference type="ARBA" id="ARBA00022801"/>
    </source>
</evidence>
<keyword evidence="4" id="KW-0720">Serine protease</keyword>